<evidence type="ECO:0000313" key="2">
    <source>
        <dbReference type="EMBL" id="KAK0132431.1"/>
    </source>
</evidence>
<name>A0AA47M2I9_MERPO</name>
<sequence>MGLAPDYIADLLTSYEPERTLRSSGGSFLAIPWSNLKTKGDRAFSILAPRLWNDLPEEIRVKSGWKRSRPEPGYTATEQTVEMGEGRGQRRVNIEKRAG</sequence>
<protein>
    <submittedName>
        <fullName evidence="2">Uncharacterized protein</fullName>
    </submittedName>
</protein>
<feature type="compositionally biased region" description="Basic and acidic residues" evidence="1">
    <location>
        <begin position="84"/>
        <end position="99"/>
    </location>
</feature>
<dbReference type="Proteomes" id="UP001174136">
    <property type="component" value="Unassembled WGS sequence"/>
</dbReference>
<dbReference type="EMBL" id="JAOPHQ010006264">
    <property type="protein sequence ID" value="KAK0132431.1"/>
    <property type="molecule type" value="Genomic_DNA"/>
</dbReference>
<accession>A0AA47M2I9</accession>
<keyword evidence="3" id="KW-1185">Reference proteome</keyword>
<evidence type="ECO:0000256" key="1">
    <source>
        <dbReference type="SAM" id="MobiDB-lite"/>
    </source>
</evidence>
<organism evidence="2 3">
    <name type="scientific">Merluccius polli</name>
    <name type="common">Benguela hake</name>
    <name type="synonym">Merluccius cadenati</name>
    <dbReference type="NCBI Taxonomy" id="89951"/>
    <lineage>
        <taxon>Eukaryota</taxon>
        <taxon>Metazoa</taxon>
        <taxon>Chordata</taxon>
        <taxon>Craniata</taxon>
        <taxon>Vertebrata</taxon>
        <taxon>Euteleostomi</taxon>
        <taxon>Actinopterygii</taxon>
        <taxon>Neopterygii</taxon>
        <taxon>Teleostei</taxon>
        <taxon>Neoteleostei</taxon>
        <taxon>Acanthomorphata</taxon>
        <taxon>Zeiogadaria</taxon>
        <taxon>Gadariae</taxon>
        <taxon>Gadiformes</taxon>
        <taxon>Gadoidei</taxon>
        <taxon>Merlucciidae</taxon>
        <taxon>Merluccius</taxon>
    </lineage>
</organism>
<proteinExistence type="predicted"/>
<feature type="region of interest" description="Disordered" evidence="1">
    <location>
        <begin position="66"/>
        <end position="99"/>
    </location>
</feature>
<evidence type="ECO:0000313" key="3">
    <source>
        <dbReference type="Proteomes" id="UP001174136"/>
    </source>
</evidence>
<reference evidence="2" key="1">
    <citation type="journal article" date="2023" name="Front. Mar. Sci.">
        <title>A new Merluccius polli reference genome to investigate the effects of global change in West African waters.</title>
        <authorList>
            <person name="Mateo J.L."/>
            <person name="Blanco-Fernandez C."/>
            <person name="Garcia-Vazquez E."/>
            <person name="Machado-Schiaffino G."/>
        </authorList>
    </citation>
    <scope>NUCLEOTIDE SEQUENCE</scope>
    <source>
        <strain evidence="2">C29</strain>
        <tissue evidence="2">Fin</tissue>
    </source>
</reference>
<gene>
    <name evidence="2" type="ORF">N1851_032697</name>
</gene>
<comment type="caution">
    <text evidence="2">The sequence shown here is derived from an EMBL/GenBank/DDBJ whole genome shotgun (WGS) entry which is preliminary data.</text>
</comment>
<dbReference type="AlphaFoldDB" id="A0AA47M2I9"/>